<evidence type="ECO:0000313" key="10">
    <source>
        <dbReference type="Proteomes" id="UP000032809"/>
    </source>
</evidence>
<dbReference type="EMBL" id="LN824141">
    <property type="protein sequence ID" value="CEP79030.1"/>
    <property type="molecule type" value="Genomic_DNA"/>
</dbReference>
<evidence type="ECO:0000256" key="3">
    <source>
        <dbReference type="ARBA" id="ARBA00022833"/>
    </source>
</evidence>
<name>A0A0C7P3X2_DEFTU</name>
<comment type="similarity">
    <text evidence="1">Belongs to the Fur family.</text>
</comment>
<evidence type="ECO:0000256" key="8">
    <source>
        <dbReference type="PIRSR" id="PIRSR602481-2"/>
    </source>
</evidence>
<dbReference type="InterPro" id="IPR002481">
    <property type="entry name" value="FUR"/>
</dbReference>
<dbReference type="SUPFAM" id="SSF46785">
    <property type="entry name" value="Winged helix' DNA-binding domain"/>
    <property type="match status" value="1"/>
</dbReference>
<dbReference type="Proteomes" id="UP000032809">
    <property type="component" value="Chromosome I"/>
</dbReference>
<dbReference type="HOGENOM" id="CLU_096072_3_3_0"/>
<dbReference type="STRING" id="1006576.DTL3_1745"/>
<dbReference type="GO" id="GO:1900376">
    <property type="term" value="P:regulation of secondary metabolite biosynthetic process"/>
    <property type="evidence" value="ECO:0007669"/>
    <property type="project" value="TreeGrafter"/>
</dbReference>
<comment type="cofactor">
    <cofactor evidence="8">
        <name>Mn(2+)</name>
        <dbReference type="ChEBI" id="CHEBI:29035"/>
    </cofactor>
    <cofactor evidence="8">
        <name>Fe(2+)</name>
        <dbReference type="ChEBI" id="CHEBI:29033"/>
    </cofactor>
    <text evidence="8">Binds 1 Mn(2+) or Fe(2+) ion per subunit.</text>
</comment>
<dbReference type="GO" id="GO:0008270">
    <property type="term" value="F:zinc ion binding"/>
    <property type="evidence" value="ECO:0007669"/>
    <property type="project" value="TreeGrafter"/>
</dbReference>
<keyword evidence="3 7" id="KW-0862">Zinc</keyword>
<dbReference type="PANTHER" id="PTHR33202">
    <property type="entry name" value="ZINC UPTAKE REGULATION PROTEIN"/>
    <property type="match status" value="1"/>
</dbReference>
<dbReference type="AlphaFoldDB" id="A0A0C7P3X2"/>
<dbReference type="Gene3D" id="3.30.1490.190">
    <property type="match status" value="1"/>
</dbReference>
<evidence type="ECO:0000256" key="6">
    <source>
        <dbReference type="ARBA" id="ARBA00023163"/>
    </source>
</evidence>
<dbReference type="PANTHER" id="PTHR33202:SF7">
    <property type="entry name" value="FERRIC UPTAKE REGULATION PROTEIN"/>
    <property type="match status" value="1"/>
</dbReference>
<sequence length="125" mass="14924">MRSTKARRDILNIFQNEDVPLSADYIYELLNGEYDKSTIYRNLKNFEKNGKLRSIVFSDKITYFYKGSGHFHFIYCVRCKKFERFNLCYSETISKFITDTLGYEVLGHTLYFEGICKNCQEEMKK</sequence>
<organism evidence="9 10">
    <name type="scientific">Defluviitoga tunisiensis</name>
    <dbReference type="NCBI Taxonomy" id="1006576"/>
    <lineage>
        <taxon>Bacteria</taxon>
        <taxon>Thermotogati</taxon>
        <taxon>Thermotogota</taxon>
        <taxon>Thermotogae</taxon>
        <taxon>Petrotogales</taxon>
        <taxon>Petrotogaceae</taxon>
        <taxon>Defluviitoga</taxon>
    </lineage>
</organism>
<dbReference type="CDD" id="cd07153">
    <property type="entry name" value="Fur_like"/>
    <property type="match status" value="1"/>
</dbReference>
<keyword evidence="6" id="KW-0804">Transcription</keyword>
<keyword evidence="8" id="KW-0408">Iron</keyword>
<keyword evidence="5" id="KW-0238">DNA-binding</keyword>
<feature type="binding site" evidence="7">
    <location>
        <position position="116"/>
    </location>
    <ligand>
        <name>Zn(2+)</name>
        <dbReference type="ChEBI" id="CHEBI:29105"/>
    </ligand>
</feature>
<protein>
    <submittedName>
        <fullName evidence="9">Fe2+/Zn2+ uptake regulation proteins</fullName>
    </submittedName>
</protein>
<evidence type="ECO:0000313" key="9">
    <source>
        <dbReference type="EMBL" id="CEP79030.1"/>
    </source>
</evidence>
<feature type="binding site" evidence="7">
    <location>
        <position position="79"/>
    </location>
    <ligand>
        <name>Zn(2+)</name>
        <dbReference type="ChEBI" id="CHEBI:29105"/>
    </ligand>
</feature>
<comment type="cofactor">
    <cofactor evidence="7">
        <name>Zn(2+)</name>
        <dbReference type="ChEBI" id="CHEBI:29105"/>
    </cofactor>
    <text evidence="7">Binds 1 zinc ion per subunit.</text>
</comment>
<dbReference type="GO" id="GO:0003700">
    <property type="term" value="F:DNA-binding transcription factor activity"/>
    <property type="evidence" value="ECO:0007669"/>
    <property type="project" value="InterPro"/>
</dbReference>
<evidence type="ECO:0000256" key="1">
    <source>
        <dbReference type="ARBA" id="ARBA00007957"/>
    </source>
</evidence>
<feature type="binding site" evidence="8">
    <location>
        <position position="70"/>
    </location>
    <ligand>
        <name>Fe cation</name>
        <dbReference type="ChEBI" id="CHEBI:24875"/>
    </ligand>
</feature>
<reference evidence="10" key="1">
    <citation type="submission" date="2014-11" db="EMBL/GenBank/DDBJ databases">
        <authorList>
            <person name="Wibberg D."/>
        </authorList>
    </citation>
    <scope>NUCLEOTIDE SEQUENCE [LARGE SCALE GENOMIC DNA]</scope>
    <source>
        <strain evidence="10">L3</strain>
    </source>
</reference>
<keyword evidence="2" id="KW-0678">Repressor</keyword>
<dbReference type="InterPro" id="IPR036390">
    <property type="entry name" value="WH_DNA-bd_sf"/>
</dbReference>
<dbReference type="GO" id="GO:0045892">
    <property type="term" value="P:negative regulation of DNA-templated transcription"/>
    <property type="evidence" value="ECO:0007669"/>
    <property type="project" value="TreeGrafter"/>
</dbReference>
<feature type="binding site" evidence="7">
    <location>
        <position position="119"/>
    </location>
    <ligand>
        <name>Zn(2+)</name>
        <dbReference type="ChEBI" id="CHEBI:29105"/>
    </ligand>
</feature>
<dbReference type="Pfam" id="PF01475">
    <property type="entry name" value="FUR"/>
    <property type="match status" value="1"/>
</dbReference>
<gene>
    <name evidence="9" type="primary">fur3</name>
    <name evidence="9" type="ORF">DTL3_1745</name>
</gene>
<dbReference type="KEGG" id="dtn:DTL3_1745"/>
<evidence type="ECO:0000256" key="7">
    <source>
        <dbReference type="PIRSR" id="PIRSR602481-1"/>
    </source>
</evidence>
<feature type="binding site" evidence="7">
    <location>
        <position position="76"/>
    </location>
    <ligand>
        <name>Zn(2+)</name>
        <dbReference type="ChEBI" id="CHEBI:29105"/>
    </ligand>
</feature>
<evidence type="ECO:0000256" key="5">
    <source>
        <dbReference type="ARBA" id="ARBA00023125"/>
    </source>
</evidence>
<evidence type="ECO:0000256" key="4">
    <source>
        <dbReference type="ARBA" id="ARBA00023015"/>
    </source>
</evidence>
<feature type="binding site" evidence="8">
    <location>
        <position position="108"/>
    </location>
    <ligand>
        <name>Fe cation</name>
        <dbReference type="ChEBI" id="CHEBI:24875"/>
    </ligand>
</feature>
<dbReference type="InterPro" id="IPR036388">
    <property type="entry name" value="WH-like_DNA-bd_sf"/>
</dbReference>
<proteinExistence type="inferred from homology"/>
<accession>A0A0C7P3X2</accession>
<keyword evidence="10" id="KW-1185">Reference proteome</keyword>
<dbReference type="InterPro" id="IPR043135">
    <property type="entry name" value="Fur_C"/>
</dbReference>
<keyword evidence="7" id="KW-0479">Metal-binding</keyword>
<dbReference type="GO" id="GO:0000976">
    <property type="term" value="F:transcription cis-regulatory region binding"/>
    <property type="evidence" value="ECO:0007669"/>
    <property type="project" value="TreeGrafter"/>
</dbReference>
<evidence type="ECO:0000256" key="2">
    <source>
        <dbReference type="ARBA" id="ARBA00022491"/>
    </source>
</evidence>
<keyword evidence="4" id="KW-0805">Transcription regulation</keyword>
<feature type="binding site" evidence="8">
    <location>
        <position position="91"/>
    </location>
    <ligand>
        <name>Fe cation</name>
        <dbReference type="ChEBI" id="CHEBI:24875"/>
    </ligand>
</feature>
<dbReference type="RefSeq" id="WP_045088363.1">
    <property type="nucleotide sequence ID" value="NZ_LN824141.1"/>
</dbReference>
<dbReference type="Gene3D" id="1.10.10.10">
    <property type="entry name" value="Winged helix-like DNA-binding domain superfamily/Winged helix DNA-binding domain"/>
    <property type="match status" value="1"/>
</dbReference>
<dbReference type="OrthoDB" id="8659436at2"/>